<dbReference type="AlphaFoldDB" id="A0AA39GDW0"/>
<evidence type="ECO:0000313" key="4">
    <source>
        <dbReference type="EMBL" id="KAK0385371.1"/>
    </source>
</evidence>
<feature type="region of interest" description="Disordered" evidence="1">
    <location>
        <begin position="296"/>
        <end position="349"/>
    </location>
</feature>
<sequence length="349" mass="37978">MAVRHFAQALAGLALFGSADALFTVNCAPLTIQRGDPIVSPGRISSHVHVVTGGTAFQLYEPNQVAVNATATTCDKILDNSNYWQPQLYHMRKDGRFELVNMQGNAAYYIPRACDYEPGRRNCNDALAPVAPPAGLRMVVGDPLRTTLDTSNFEDRAISHVCLRATNSSETYELPRDKCLRMRAQTFFPSCWDGENLDSANHKSHVAFPAIGDYNGGVCPESHPVAIFSVFFEFFYDTNAIQNFNRLVWAQGDAQGYGLHGDFLNGWTDQDRLNRSMETCTGPRGVDDANCSLNVGPNGPGRASEQPLQVAPPAEEVGRNGPLDKLPGNNTVFGLGNDVQPVHTGCPSS</sequence>
<protein>
    <recommendedName>
        <fullName evidence="3">DUF1996 domain-containing protein</fullName>
    </recommendedName>
</protein>
<dbReference type="EMBL" id="JAPDFR010000007">
    <property type="protein sequence ID" value="KAK0385371.1"/>
    <property type="molecule type" value="Genomic_DNA"/>
</dbReference>
<proteinExistence type="predicted"/>
<name>A0AA39GDW0_SARSR</name>
<keyword evidence="2" id="KW-0732">Signal</keyword>
<evidence type="ECO:0000256" key="1">
    <source>
        <dbReference type="SAM" id="MobiDB-lite"/>
    </source>
</evidence>
<dbReference type="InterPro" id="IPR018535">
    <property type="entry name" value="DUF1996"/>
</dbReference>
<dbReference type="Pfam" id="PF09362">
    <property type="entry name" value="DUF1996"/>
    <property type="match status" value="1"/>
</dbReference>
<dbReference type="Proteomes" id="UP001175261">
    <property type="component" value="Unassembled WGS sequence"/>
</dbReference>
<reference evidence="4" key="1">
    <citation type="submission" date="2022-10" db="EMBL/GenBank/DDBJ databases">
        <title>Determination and structural analysis of whole genome sequence of Sarocladium strictum F4-1.</title>
        <authorList>
            <person name="Hu L."/>
            <person name="Jiang Y."/>
        </authorList>
    </citation>
    <scope>NUCLEOTIDE SEQUENCE</scope>
    <source>
        <strain evidence="4">F4-1</strain>
    </source>
</reference>
<evidence type="ECO:0000259" key="3">
    <source>
        <dbReference type="Pfam" id="PF09362"/>
    </source>
</evidence>
<accession>A0AA39GDW0</accession>
<dbReference type="PANTHER" id="PTHR43662">
    <property type="match status" value="1"/>
</dbReference>
<evidence type="ECO:0000256" key="2">
    <source>
        <dbReference type="SAM" id="SignalP"/>
    </source>
</evidence>
<feature type="signal peptide" evidence="2">
    <location>
        <begin position="1"/>
        <end position="21"/>
    </location>
</feature>
<dbReference type="PANTHER" id="PTHR43662:SF12">
    <property type="entry name" value="DUF1996 DOMAIN-CONTAINING PROTEIN-RELATED"/>
    <property type="match status" value="1"/>
</dbReference>
<gene>
    <name evidence="4" type="ORF">NLU13_7847</name>
</gene>
<feature type="domain" description="DUF1996" evidence="3">
    <location>
        <begin position="36"/>
        <end position="267"/>
    </location>
</feature>
<keyword evidence="5" id="KW-1185">Reference proteome</keyword>
<organism evidence="4 5">
    <name type="scientific">Sarocladium strictum</name>
    <name type="common">Black bundle disease fungus</name>
    <name type="synonym">Acremonium strictum</name>
    <dbReference type="NCBI Taxonomy" id="5046"/>
    <lineage>
        <taxon>Eukaryota</taxon>
        <taxon>Fungi</taxon>
        <taxon>Dikarya</taxon>
        <taxon>Ascomycota</taxon>
        <taxon>Pezizomycotina</taxon>
        <taxon>Sordariomycetes</taxon>
        <taxon>Hypocreomycetidae</taxon>
        <taxon>Hypocreales</taxon>
        <taxon>Sarocladiaceae</taxon>
        <taxon>Sarocladium</taxon>
    </lineage>
</organism>
<comment type="caution">
    <text evidence="4">The sequence shown here is derived from an EMBL/GenBank/DDBJ whole genome shotgun (WGS) entry which is preliminary data.</text>
</comment>
<feature type="chain" id="PRO_5041376583" description="DUF1996 domain-containing protein" evidence="2">
    <location>
        <begin position="22"/>
        <end position="349"/>
    </location>
</feature>
<evidence type="ECO:0000313" key="5">
    <source>
        <dbReference type="Proteomes" id="UP001175261"/>
    </source>
</evidence>